<dbReference type="AlphaFoldDB" id="A0A812Q6J7"/>
<comment type="caution">
    <text evidence="1">The sequence shown here is derived from an EMBL/GenBank/DDBJ whole genome shotgun (WGS) entry which is preliminary data.</text>
</comment>
<name>A0A812Q6J7_9DINO</name>
<dbReference type="Proteomes" id="UP000604046">
    <property type="component" value="Unassembled WGS sequence"/>
</dbReference>
<keyword evidence="2" id="KW-1185">Reference proteome</keyword>
<feature type="non-terminal residue" evidence="1">
    <location>
        <position position="224"/>
    </location>
</feature>
<reference evidence="1" key="1">
    <citation type="submission" date="2021-02" db="EMBL/GenBank/DDBJ databases">
        <authorList>
            <person name="Dougan E. K."/>
            <person name="Rhodes N."/>
            <person name="Thang M."/>
            <person name="Chan C."/>
        </authorList>
    </citation>
    <scope>NUCLEOTIDE SEQUENCE</scope>
</reference>
<sequence length="224" mass="22916">CFGLLVVSSEAALFFKKEKYATTGCAGGVTELEVTMSGECTALPNSRTCNGTGVLLETFVGPGANCTEKQPLVPDEFFEFGTCVMNTDKYVECVDLDVVTMEAYSDAACTTMTAAPSYPLMACRVTQTGSVKTEVVDGTFMHTSYTSNDCTGANISAATWAVSCDGACNVGGGGSAKVTGGCAATTTTTTGAAAFSTASSTSPAGITVALLAWSFFARRSGLVI</sequence>
<gene>
    <name evidence="1" type="ORF">SNAT2548_LOCUS20622</name>
</gene>
<dbReference type="EMBL" id="CAJNDS010002216">
    <property type="protein sequence ID" value="CAE7377658.1"/>
    <property type="molecule type" value="Genomic_DNA"/>
</dbReference>
<organism evidence="1 2">
    <name type="scientific">Symbiodinium natans</name>
    <dbReference type="NCBI Taxonomy" id="878477"/>
    <lineage>
        <taxon>Eukaryota</taxon>
        <taxon>Sar</taxon>
        <taxon>Alveolata</taxon>
        <taxon>Dinophyceae</taxon>
        <taxon>Suessiales</taxon>
        <taxon>Symbiodiniaceae</taxon>
        <taxon>Symbiodinium</taxon>
    </lineage>
</organism>
<protein>
    <submittedName>
        <fullName evidence="1">Uncharacterized protein</fullName>
    </submittedName>
</protein>
<proteinExistence type="predicted"/>
<evidence type="ECO:0000313" key="1">
    <source>
        <dbReference type="EMBL" id="CAE7377658.1"/>
    </source>
</evidence>
<accession>A0A812Q6J7</accession>
<evidence type="ECO:0000313" key="2">
    <source>
        <dbReference type="Proteomes" id="UP000604046"/>
    </source>
</evidence>